<dbReference type="CDD" id="cd05709">
    <property type="entry name" value="S2P-M50"/>
    <property type="match status" value="1"/>
</dbReference>
<name>A0A6N4E6X6_9GAMM</name>
<evidence type="ECO:0000256" key="9">
    <source>
        <dbReference type="SAM" id="Phobius"/>
    </source>
</evidence>
<keyword evidence="7 9" id="KW-0472">Membrane</keyword>
<feature type="domain" description="Peptidase M50" evidence="10">
    <location>
        <begin position="186"/>
        <end position="264"/>
    </location>
</feature>
<feature type="coiled-coil region" evidence="8">
    <location>
        <begin position="488"/>
        <end position="515"/>
    </location>
</feature>
<feature type="transmembrane region" description="Helical" evidence="9">
    <location>
        <begin position="274"/>
        <end position="293"/>
    </location>
</feature>
<dbReference type="Pfam" id="PF02163">
    <property type="entry name" value="Peptidase_M50"/>
    <property type="match status" value="1"/>
</dbReference>
<protein>
    <submittedName>
        <fullName evidence="11">Peptidase M50</fullName>
    </submittedName>
</protein>
<comment type="subcellular location">
    <subcellularLocation>
        <location evidence="2">Membrane</location>
        <topology evidence="2">Multi-pass membrane protein</topology>
    </subcellularLocation>
</comment>
<evidence type="ECO:0000256" key="8">
    <source>
        <dbReference type="SAM" id="Coils"/>
    </source>
</evidence>
<reference evidence="11 12" key="1">
    <citation type="submission" date="2018-01" db="EMBL/GenBank/DDBJ databases">
        <title>Novel co-symbiosis in the lucinid bivalve Phacoides pectinatus.</title>
        <authorList>
            <person name="Lim S.J."/>
            <person name="Davis B.G."/>
            <person name="Gill D.E."/>
            <person name="Engel A.S."/>
            <person name="Anderson L.C."/>
            <person name="Campbell B.J."/>
        </authorList>
    </citation>
    <scope>NUCLEOTIDE SEQUENCE [LARGE SCALE GENOMIC DNA]</scope>
    <source>
        <strain evidence="11">N3_P5</strain>
    </source>
</reference>
<sequence>MTSGTLPPLRADLALYPGPSRYDGAPTWTLHDPLRQRFFNLGHEEFEILRHWADTIQAVIGRVRGDTGRRVEAGRILALLDFLQRQELLRADAPGAGDRLLARARRQRPRLADRLRGGFLFWRLPLVRPDRFLERTLPLVRPLYTPAAAAILLLITLLGIYLAGRQWDLFLATFGDLASPGGALALLLALGLSKSLHELGHAYTAKRHGLRVPVMGIGFMLFVPLLYTETSDAWRLRERHRRLAISGAGILVEIALAGIATLAWSLLADGPWRWAAFHLATAAWLISLGVNLTPFMRWDGYYLLSDYWRLPNLQQRAFELGRWQLREWLFGPRQPPPEHYPERVKWRLLLFAWLSWGYRLLLFSGIALLIYHFTFKLLGLLLLLSIITSLILLPMGRELLFWARTGRRAGLNRHSVATLLLSALLLTLLFLPWRDSTSLPALLRHQQQTVLHLPYPAQLLELLAGEGERLRSGAPIARFDSPDLRHRLTLARLELADAQARLRQYRSSEVRLEQQQTQEQRRLEARTRIEGIEGQLRRLTLRTPIDGRLRQLADGLTPGTWFAAQAPIATVVNPLGHEIIAFLPEQRLGAIRAGARGRFIDEQGEGPAIEARLLRIAPTASVVLEEPYVSSLYGGGVTSRRDREGALVPEQGIYRLVFAPLRPPESLARVRRGTLVLETGRRSIAHDLWQRLAALVIRESGF</sequence>
<proteinExistence type="inferred from homology"/>
<feature type="transmembrane region" description="Helical" evidence="9">
    <location>
        <begin position="210"/>
        <end position="227"/>
    </location>
</feature>
<dbReference type="PANTHER" id="PTHR30097">
    <property type="entry name" value="CATION EFFLUX SYSTEM PROTEIN CUSB"/>
    <property type="match status" value="1"/>
</dbReference>
<feature type="transmembrane region" description="Helical" evidence="9">
    <location>
        <begin position="416"/>
        <end position="433"/>
    </location>
</feature>
<keyword evidence="4" id="KW-0813">Transport</keyword>
<evidence type="ECO:0000256" key="4">
    <source>
        <dbReference type="ARBA" id="ARBA00022448"/>
    </source>
</evidence>
<evidence type="ECO:0000256" key="6">
    <source>
        <dbReference type="ARBA" id="ARBA00022989"/>
    </source>
</evidence>
<dbReference type="GO" id="GO:0015679">
    <property type="term" value="P:plasma membrane copper ion transport"/>
    <property type="evidence" value="ECO:0007669"/>
    <property type="project" value="TreeGrafter"/>
</dbReference>
<feature type="transmembrane region" description="Helical" evidence="9">
    <location>
        <begin position="348"/>
        <end position="371"/>
    </location>
</feature>
<dbReference type="AlphaFoldDB" id="A0A6N4E6X6"/>
<feature type="transmembrane region" description="Helical" evidence="9">
    <location>
        <begin position="248"/>
        <end position="268"/>
    </location>
</feature>
<comment type="similarity">
    <text evidence="3">Belongs to the peptidase M50B family.</text>
</comment>
<feature type="transmembrane region" description="Helical" evidence="9">
    <location>
        <begin position="377"/>
        <end position="395"/>
    </location>
</feature>
<comment type="caution">
    <text evidence="11">The sequence shown here is derived from an EMBL/GenBank/DDBJ whole genome shotgun (WGS) entry which is preliminary data.</text>
</comment>
<dbReference type="GO" id="GO:0030313">
    <property type="term" value="C:cell envelope"/>
    <property type="evidence" value="ECO:0007669"/>
    <property type="project" value="TreeGrafter"/>
</dbReference>
<evidence type="ECO:0000256" key="5">
    <source>
        <dbReference type="ARBA" id="ARBA00022692"/>
    </source>
</evidence>
<gene>
    <name evidence="11" type="ORF">C3L24_00785</name>
</gene>
<evidence type="ECO:0000256" key="7">
    <source>
        <dbReference type="ARBA" id="ARBA00023136"/>
    </source>
</evidence>
<dbReference type="InterPro" id="IPR008915">
    <property type="entry name" value="Peptidase_M50"/>
</dbReference>
<accession>A0A6N4E6X6</accession>
<keyword evidence="6 9" id="KW-1133">Transmembrane helix</keyword>
<evidence type="ECO:0000313" key="12">
    <source>
        <dbReference type="Proteomes" id="UP000250928"/>
    </source>
</evidence>
<dbReference type="Proteomes" id="UP000250928">
    <property type="component" value="Unassembled WGS sequence"/>
</dbReference>
<evidence type="ECO:0000256" key="2">
    <source>
        <dbReference type="ARBA" id="ARBA00004141"/>
    </source>
</evidence>
<organism evidence="11 12">
    <name type="scientific">Candidatus Sedimenticola endophacoides</name>
    <dbReference type="NCBI Taxonomy" id="2548426"/>
    <lineage>
        <taxon>Bacteria</taxon>
        <taxon>Pseudomonadati</taxon>
        <taxon>Pseudomonadota</taxon>
        <taxon>Gammaproteobacteria</taxon>
        <taxon>Chromatiales</taxon>
        <taxon>Sedimenticolaceae</taxon>
        <taxon>Sedimenticola</taxon>
    </lineage>
</organism>
<dbReference type="GO" id="GO:0060003">
    <property type="term" value="P:copper ion export"/>
    <property type="evidence" value="ECO:0007669"/>
    <property type="project" value="TreeGrafter"/>
</dbReference>
<dbReference type="PANTHER" id="PTHR30097:SF4">
    <property type="entry name" value="SLR6042 PROTEIN"/>
    <property type="match status" value="1"/>
</dbReference>
<dbReference type="GO" id="GO:0006508">
    <property type="term" value="P:proteolysis"/>
    <property type="evidence" value="ECO:0007669"/>
    <property type="project" value="InterPro"/>
</dbReference>
<dbReference type="EMBL" id="PQCO01000057">
    <property type="protein sequence ID" value="PUE05622.1"/>
    <property type="molecule type" value="Genomic_DNA"/>
</dbReference>
<comment type="cofactor">
    <cofactor evidence="1">
        <name>Zn(2+)</name>
        <dbReference type="ChEBI" id="CHEBI:29105"/>
    </cofactor>
</comment>
<evidence type="ECO:0000256" key="3">
    <source>
        <dbReference type="ARBA" id="ARBA00007931"/>
    </source>
</evidence>
<evidence type="ECO:0000256" key="1">
    <source>
        <dbReference type="ARBA" id="ARBA00001947"/>
    </source>
</evidence>
<keyword evidence="8" id="KW-0175">Coiled coil</keyword>
<feature type="transmembrane region" description="Helical" evidence="9">
    <location>
        <begin position="143"/>
        <end position="162"/>
    </location>
</feature>
<evidence type="ECO:0000259" key="10">
    <source>
        <dbReference type="Pfam" id="PF02163"/>
    </source>
</evidence>
<keyword evidence="5 9" id="KW-0812">Transmembrane</keyword>
<evidence type="ECO:0000313" key="11">
    <source>
        <dbReference type="EMBL" id="PUE05622.1"/>
    </source>
</evidence>
<feature type="transmembrane region" description="Helical" evidence="9">
    <location>
        <begin position="169"/>
        <end position="190"/>
    </location>
</feature>
<dbReference type="InterPro" id="IPR051909">
    <property type="entry name" value="MFP_Cation_Efflux"/>
</dbReference>
<dbReference type="GO" id="GO:0016020">
    <property type="term" value="C:membrane"/>
    <property type="evidence" value="ECO:0007669"/>
    <property type="project" value="UniProtKB-SubCell"/>
</dbReference>